<dbReference type="Proteomes" id="UP000316759">
    <property type="component" value="Unassembled WGS sequence"/>
</dbReference>
<dbReference type="EMBL" id="SUNJ01012722">
    <property type="protein sequence ID" value="TPP57807.1"/>
    <property type="molecule type" value="Genomic_DNA"/>
</dbReference>
<proteinExistence type="predicted"/>
<organism evidence="1 2">
    <name type="scientific">Fasciola gigantica</name>
    <name type="common">Giant liver fluke</name>
    <dbReference type="NCBI Taxonomy" id="46835"/>
    <lineage>
        <taxon>Eukaryota</taxon>
        <taxon>Metazoa</taxon>
        <taxon>Spiralia</taxon>
        <taxon>Lophotrochozoa</taxon>
        <taxon>Platyhelminthes</taxon>
        <taxon>Trematoda</taxon>
        <taxon>Digenea</taxon>
        <taxon>Plagiorchiida</taxon>
        <taxon>Echinostomata</taxon>
        <taxon>Echinostomatoidea</taxon>
        <taxon>Fasciolidae</taxon>
        <taxon>Fasciola</taxon>
    </lineage>
</organism>
<comment type="caution">
    <text evidence="1">The sequence shown here is derived from an EMBL/GenBank/DDBJ whole genome shotgun (WGS) entry which is preliminary data.</text>
</comment>
<accession>A0A504YIR5</accession>
<reference evidence="1 2" key="1">
    <citation type="submission" date="2019-04" db="EMBL/GenBank/DDBJ databases">
        <title>Annotation for the trematode Fasciola gigantica.</title>
        <authorList>
            <person name="Choi Y.-J."/>
        </authorList>
    </citation>
    <scope>NUCLEOTIDE SEQUENCE [LARGE SCALE GENOMIC DNA]</scope>
    <source>
        <strain evidence="1">Uganda_cow_1</strain>
    </source>
</reference>
<sequence length="31" mass="3543">MLGVLHHCSRVYFNYSGVGHCCLRGLWLHAL</sequence>
<name>A0A504YIR5_FASGI</name>
<dbReference type="AlphaFoldDB" id="A0A504YIR5"/>
<gene>
    <name evidence="1" type="ORF">FGIG_10117</name>
</gene>
<protein>
    <submittedName>
        <fullName evidence="1">Uncharacterized protein</fullName>
    </submittedName>
</protein>
<evidence type="ECO:0000313" key="1">
    <source>
        <dbReference type="EMBL" id="TPP57807.1"/>
    </source>
</evidence>
<keyword evidence="2" id="KW-1185">Reference proteome</keyword>
<evidence type="ECO:0000313" key="2">
    <source>
        <dbReference type="Proteomes" id="UP000316759"/>
    </source>
</evidence>